<proteinExistence type="inferred from homology"/>
<evidence type="ECO:0000256" key="5">
    <source>
        <dbReference type="ARBA" id="ARBA00022989"/>
    </source>
</evidence>
<feature type="transmembrane region" description="Helical" evidence="8">
    <location>
        <begin position="84"/>
        <end position="104"/>
    </location>
</feature>
<name>A0ABU5IK96_9BURK</name>
<evidence type="ECO:0000256" key="1">
    <source>
        <dbReference type="ARBA" id="ARBA00004651"/>
    </source>
</evidence>
<protein>
    <submittedName>
        <fullName evidence="9">Type IV secretory system conjugative DNA transfer family protein</fullName>
    </submittedName>
</protein>
<sequence length="629" mass="69853">MTSTSMNNAVGPQIRQQQKRSRSGKLVPALACGSMVAGLVAATQQFAHTFEYHASLGLNVGHVYLPWSILGWAWKWHDHYPNELLNAGSVGTLVAATGMGVTLMTQMIRRNSPVANQYMHGSARWAEETDIKAAGLLPRTQDTWLEKLKKLPPPAAMACYVGGWIDKQGVLRYLRHTGPEHILFYAPTRSGKGVGPVLMTLLSNLMSMIVSDLKAELHAATAGWRKHFAKQRVLKFEPAALDSVHWNPLDEVRLGTEYEVGDVQNIALLLVDPDGTGMVTHWQKTSFALLQGLILHALYKHRNGHGPRASLALIDQMVSDPTRATGNLWPEMTTYKHDGEQVHPVVGSAARDQIDRHEEEAGSVLSSMKSYLMLYRDPIVARNVGDSHFRIKDLMHHEDAITLYLTTQPNDKDRIKPLMRLFLTMAIRLLCDKIAFEGGRPAPKYKHKLLMLLDEFPSYGKLPGFEDALSWMAGYGIKAFIVVQDTQQLRHPTQGYGDHETITSNCHVQGAFPPNRVETAEYLSRCTGQTTVVKEAVTVSGKRTAFMQGQVSRTMQEIGRPLLTADEAMRMPAPVKDADDRILEPGDMVVYVAGRPAIYGRQILYFKDEVFLARASVPAPTHSDLLVAA</sequence>
<dbReference type="RefSeq" id="WP_322467088.1">
    <property type="nucleotide sequence ID" value="NZ_JAXOJX010000041.1"/>
</dbReference>
<evidence type="ECO:0000313" key="10">
    <source>
        <dbReference type="Proteomes" id="UP001293718"/>
    </source>
</evidence>
<evidence type="ECO:0000256" key="7">
    <source>
        <dbReference type="SAM" id="MobiDB-lite"/>
    </source>
</evidence>
<dbReference type="InterPro" id="IPR003688">
    <property type="entry name" value="TraG/VirD4"/>
</dbReference>
<dbReference type="CDD" id="cd01127">
    <property type="entry name" value="TrwB_TraG_TraD_VirD4"/>
    <property type="match status" value="1"/>
</dbReference>
<dbReference type="Proteomes" id="UP001293718">
    <property type="component" value="Unassembled WGS sequence"/>
</dbReference>
<feature type="compositionally biased region" description="Polar residues" evidence="7">
    <location>
        <begin position="1"/>
        <end position="16"/>
    </location>
</feature>
<dbReference type="SUPFAM" id="SSF52540">
    <property type="entry name" value="P-loop containing nucleoside triphosphate hydrolases"/>
    <property type="match status" value="1"/>
</dbReference>
<dbReference type="NCBIfam" id="NF010453">
    <property type="entry name" value="PRK13880.1"/>
    <property type="match status" value="1"/>
</dbReference>
<dbReference type="InterPro" id="IPR051539">
    <property type="entry name" value="T4SS-coupling_protein"/>
</dbReference>
<evidence type="ECO:0000256" key="3">
    <source>
        <dbReference type="ARBA" id="ARBA00022475"/>
    </source>
</evidence>
<feature type="transmembrane region" description="Helical" evidence="8">
    <location>
        <begin position="26"/>
        <end position="46"/>
    </location>
</feature>
<dbReference type="Gene3D" id="3.40.50.300">
    <property type="entry name" value="P-loop containing nucleotide triphosphate hydrolases"/>
    <property type="match status" value="1"/>
</dbReference>
<evidence type="ECO:0000313" key="9">
    <source>
        <dbReference type="EMBL" id="MDZ5459307.1"/>
    </source>
</evidence>
<dbReference type="InterPro" id="IPR027417">
    <property type="entry name" value="P-loop_NTPase"/>
</dbReference>
<keyword evidence="5 8" id="KW-1133">Transmembrane helix</keyword>
<dbReference type="PANTHER" id="PTHR37937">
    <property type="entry name" value="CONJUGATIVE TRANSFER: DNA TRANSPORT"/>
    <property type="match status" value="1"/>
</dbReference>
<dbReference type="PANTHER" id="PTHR37937:SF1">
    <property type="entry name" value="CONJUGATIVE TRANSFER: DNA TRANSPORT"/>
    <property type="match status" value="1"/>
</dbReference>
<evidence type="ECO:0000256" key="6">
    <source>
        <dbReference type="ARBA" id="ARBA00023136"/>
    </source>
</evidence>
<accession>A0ABU5IK96</accession>
<comment type="subcellular location">
    <subcellularLocation>
        <location evidence="1">Cell membrane</location>
        <topology evidence="1">Multi-pass membrane protein</topology>
    </subcellularLocation>
</comment>
<feature type="transmembrane region" description="Helical" evidence="8">
    <location>
        <begin position="52"/>
        <end position="72"/>
    </location>
</feature>
<comment type="similarity">
    <text evidence="2">Belongs to the VirD4/TraG family.</text>
</comment>
<gene>
    <name evidence="9" type="ORF">SM757_22270</name>
</gene>
<evidence type="ECO:0000256" key="2">
    <source>
        <dbReference type="ARBA" id="ARBA00008806"/>
    </source>
</evidence>
<feature type="region of interest" description="Disordered" evidence="7">
    <location>
        <begin position="1"/>
        <end position="22"/>
    </location>
</feature>
<keyword evidence="6 8" id="KW-0472">Membrane</keyword>
<dbReference type="EMBL" id="JAXOJX010000041">
    <property type="protein sequence ID" value="MDZ5459307.1"/>
    <property type="molecule type" value="Genomic_DNA"/>
</dbReference>
<dbReference type="Pfam" id="PF02534">
    <property type="entry name" value="T4SS-DNA_transf"/>
    <property type="match status" value="1"/>
</dbReference>
<keyword evidence="3" id="KW-1003">Cell membrane</keyword>
<reference evidence="9 10" key="1">
    <citation type="submission" date="2023-11" db="EMBL/GenBank/DDBJ databases">
        <title>Draft genome of Azohydromonas lata strain H1 (DSM1123), a polyhydroxyalkanoate producer.</title>
        <authorList>
            <person name="Traversa D."/>
            <person name="D'Addabbo P."/>
            <person name="Pazzani C."/>
            <person name="Manzari C."/>
            <person name="Chiara M."/>
            <person name="Scrascia M."/>
        </authorList>
    </citation>
    <scope>NUCLEOTIDE SEQUENCE [LARGE SCALE GENOMIC DNA]</scope>
    <source>
        <strain evidence="9 10">H1</strain>
    </source>
</reference>
<keyword evidence="4 8" id="KW-0812">Transmembrane</keyword>
<evidence type="ECO:0000256" key="8">
    <source>
        <dbReference type="SAM" id="Phobius"/>
    </source>
</evidence>
<evidence type="ECO:0000256" key="4">
    <source>
        <dbReference type="ARBA" id="ARBA00022692"/>
    </source>
</evidence>
<keyword evidence="10" id="KW-1185">Reference proteome</keyword>
<comment type="caution">
    <text evidence="9">The sequence shown here is derived from an EMBL/GenBank/DDBJ whole genome shotgun (WGS) entry which is preliminary data.</text>
</comment>
<organism evidence="9 10">
    <name type="scientific">Azohydromonas lata</name>
    <dbReference type="NCBI Taxonomy" id="45677"/>
    <lineage>
        <taxon>Bacteria</taxon>
        <taxon>Pseudomonadati</taxon>
        <taxon>Pseudomonadota</taxon>
        <taxon>Betaproteobacteria</taxon>
        <taxon>Burkholderiales</taxon>
        <taxon>Sphaerotilaceae</taxon>
        <taxon>Azohydromonas</taxon>
    </lineage>
</organism>